<gene>
    <name evidence="5" type="ORF">SAMN02194393_00362</name>
</gene>
<feature type="modified residue" description="4-aspartylphosphate" evidence="3">
    <location>
        <position position="53"/>
    </location>
</feature>
<evidence type="ECO:0000256" key="3">
    <source>
        <dbReference type="PROSITE-ProRule" id="PRU00169"/>
    </source>
</evidence>
<dbReference type="AlphaFoldDB" id="A0A1T5IGL9"/>
<proteinExistence type="predicted"/>
<dbReference type="GO" id="GO:0000156">
    <property type="term" value="F:phosphorelay response regulator activity"/>
    <property type="evidence" value="ECO:0007669"/>
    <property type="project" value="TreeGrafter"/>
</dbReference>
<protein>
    <recommendedName>
        <fullName evidence="1">Stage 0 sporulation protein A homolog</fullName>
    </recommendedName>
</protein>
<dbReference type="STRING" id="36842.SAMN02194393_00362"/>
<accession>A0A1T5IGL9</accession>
<feature type="domain" description="Response regulatory" evidence="4">
    <location>
        <begin position="2"/>
        <end position="118"/>
    </location>
</feature>
<dbReference type="PANTHER" id="PTHR45526">
    <property type="entry name" value="TRANSCRIPTIONAL REGULATORY PROTEIN DPIA"/>
    <property type="match status" value="1"/>
</dbReference>
<dbReference type="InterPro" id="IPR001789">
    <property type="entry name" value="Sig_transdc_resp-reg_receiver"/>
</dbReference>
<dbReference type="InterPro" id="IPR011006">
    <property type="entry name" value="CheY-like_superfamily"/>
</dbReference>
<dbReference type="Gene3D" id="3.40.50.2300">
    <property type="match status" value="1"/>
</dbReference>
<dbReference type="RefSeq" id="WP_079488883.1">
    <property type="nucleotide sequence ID" value="NZ_FUZT01000001.1"/>
</dbReference>
<dbReference type="OrthoDB" id="1684633at2"/>
<dbReference type="EMBL" id="FUZT01000001">
    <property type="protein sequence ID" value="SKC38331.1"/>
    <property type="molecule type" value="Genomic_DNA"/>
</dbReference>
<sequence length="278" mass="31984">MKYFIVEDDLNIVKILNKIIYDRTLGEVLGYSLDGATAFEEILNLKPDIVLVDLFIPEKDGISLVRDIAKNNSHIAFIMISQVSSKDMISKAYESGIEFYIQKPINAIEVQNVLQYVKEKLDNEHKLSEIKKLFNITEPNPKKTDIHDYENKLKSILQCIGIVGEIGTKDIISIIKYLINSNSSLSDYTIKEICQKFSNNPKTVEQRIRRAAIKGMINLAHLGIEDNLNYIFLEYSNGLYDFKEIRIEMDYIRGKGKNRGKVSIRKFIDGLIYYSKIQ</sequence>
<keyword evidence="6" id="KW-1185">Reference proteome</keyword>
<dbReference type="InterPro" id="IPR051271">
    <property type="entry name" value="2C-system_Tx_regulators"/>
</dbReference>
<evidence type="ECO:0000313" key="6">
    <source>
        <dbReference type="Proteomes" id="UP000190285"/>
    </source>
</evidence>
<evidence type="ECO:0000256" key="2">
    <source>
        <dbReference type="ARBA" id="ARBA00024867"/>
    </source>
</evidence>
<organism evidence="5 6">
    <name type="scientific">Maledivibacter halophilus</name>
    <dbReference type="NCBI Taxonomy" id="36842"/>
    <lineage>
        <taxon>Bacteria</taxon>
        <taxon>Bacillati</taxon>
        <taxon>Bacillota</taxon>
        <taxon>Clostridia</taxon>
        <taxon>Peptostreptococcales</taxon>
        <taxon>Caminicellaceae</taxon>
        <taxon>Maledivibacter</taxon>
    </lineage>
</organism>
<comment type="function">
    <text evidence="2">May play the central regulatory role in sporulation. It may be an element of the effector pathway responsible for the activation of sporulation genes in response to nutritional stress. Spo0A may act in concert with spo0H (a sigma factor) to control the expression of some genes that are critical to the sporulation process.</text>
</comment>
<dbReference type="PROSITE" id="PS50110">
    <property type="entry name" value="RESPONSE_REGULATORY"/>
    <property type="match status" value="1"/>
</dbReference>
<dbReference type="Pfam" id="PF00072">
    <property type="entry name" value="Response_reg"/>
    <property type="match status" value="1"/>
</dbReference>
<evidence type="ECO:0000256" key="1">
    <source>
        <dbReference type="ARBA" id="ARBA00018672"/>
    </source>
</evidence>
<dbReference type="InterPro" id="IPR013972">
    <property type="entry name" value="YcbB"/>
</dbReference>
<name>A0A1T5IGL9_9FIRM</name>
<evidence type="ECO:0000259" key="4">
    <source>
        <dbReference type="PROSITE" id="PS50110"/>
    </source>
</evidence>
<dbReference type="SUPFAM" id="SSF52172">
    <property type="entry name" value="CheY-like"/>
    <property type="match status" value="1"/>
</dbReference>
<evidence type="ECO:0000313" key="5">
    <source>
        <dbReference type="EMBL" id="SKC38331.1"/>
    </source>
</evidence>
<dbReference type="PANTHER" id="PTHR45526:SF1">
    <property type="entry name" value="TRANSCRIPTIONAL REGULATORY PROTEIN DCUR-RELATED"/>
    <property type="match status" value="1"/>
</dbReference>
<dbReference type="Proteomes" id="UP000190285">
    <property type="component" value="Unassembled WGS sequence"/>
</dbReference>
<dbReference type="Pfam" id="PF08664">
    <property type="entry name" value="YcbB"/>
    <property type="match status" value="1"/>
</dbReference>
<keyword evidence="3" id="KW-0597">Phosphoprotein</keyword>
<reference evidence="6" key="1">
    <citation type="submission" date="2017-02" db="EMBL/GenBank/DDBJ databases">
        <authorList>
            <person name="Varghese N."/>
            <person name="Submissions S."/>
        </authorList>
    </citation>
    <scope>NUCLEOTIDE SEQUENCE [LARGE SCALE GENOMIC DNA]</scope>
    <source>
        <strain evidence="6">M1</strain>
    </source>
</reference>
<dbReference type="SMART" id="SM00448">
    <property type="entry name" value="REC"/>
    <property type="match status" value="1"/>
</dbReference>